<reference evidence="1" key="1">
    <citation type="submission" date="2014-09" db="EMBL/GenBank/DDBJ databases">
        <authorList>
            <person name="Magalhaes I.L.F."/>
            <person name="Oliveira U."/>
            <person name="Santos F.R."/>
            <person name="Vidigal T.H.D.A."/>
            <person name="Brescovit A.D."/>
            <person name="Santos A.J."/>
        </authorList>
    </citation>
    <scope>NUCLEOTIDE SEQUENCE</scope>
    <source>
        <tissue evidence="1">Shoot tissue taken approximately 20 cm above the soil surface</tissue>
    </source>
</reference>
<protein>
    <submittedName>
        <fullName evidence="1">Uncharacterized protein</fullName>
    </submittedName>
</protein>
<reference evidence="1" key="2">
    <citation type="journal article" date="2015" name="Data Brief">
        <title>Shoot transcriptome of the giant reed, Arundo donax.</title>
        <authorList>
            <person name="Barrero R.A."/>
            <person name="Guerrero F.D."/>
            <person name="Moolhuijzen P."/>
            <person name="Goolsby J.A."/>
            <person name="Tidwell J."/>
            <person name="Bellgard S.E."/>
            <person name="Bellgard M.I."/>
        </authorList>
    </citation>
    <scope>NUCLEOTIDE SEQUENCE</scope>
    <source>
        <tissue evidence="1">Shoot tissue taken approximately 20 cm above the soil surface</tissue>
    </source>
</reference>
<proteinExistence type="predicted"/>
<evidence type="ECO:0000313" key="1">
    <source>
        <dbReference type="EMBL" id="JAD96766.1"/>
    </source>
</evidence>
<organism evidence="1">
    <name type="scientific">Arundo donax</name>
    <name type="common">Giant reed</name>
    <name type="synonym">Donax arundinaceus</name>
    <dbReference type="NCBI Taxonomy" id="35708"/>
    <lineage>
        <taxon>Eukaryota</taxon>
        <taxon>Viridiplantae</taxon>
        <taxon>Streptophyta</taxon>
        <taxon>Embryophyta</taxon>
        <taxon>Tracheophyta</taxon>
        <taxon>Spermatophyta</taxon>
        <taxon>Magnoliopsida</taxon>
        <taxon>Liliopsida</taxon>
        <taxon>Poales</taxon>
        <taxon>Poaceae</taxon>
        <taxon>PACMAD clade</taxon>
        <taxon>Arundinoideae</taxon>
        <taxon>Arundineae</taxon>
        <taxon>Arundo</taxon>
    </lineage>
</organism>
<dbReference type="EMBL" id="GBRH01201129">
    <property type="protein sequence ID" value="JAD96766.1"/>
    <property type="molecule type" value="Transcribed_RNA"/>
</dbReference>
<sequence>MSVTSYCDVSFYVFISHHDFLRHRRQLK</sequence>
<accession>A0A0A9E9N8</accession>
<dbReference type="AlphaFoldDB" id="A0A0A9E9N8"/>
<name>A0A0A9E9N8_ARUDO</name>